<feature type="region of interest" description="Disordered" evidence="6">
    <location>
        <begin position="407"/>
        <end position="466"/>
    </location>
</feature>
<name>A0A9K3LLV6_9STRA</name>
<evidence type="ECO:0000256" key="5">
    <source>
        <dbReference type="ARBA" id="ARBA00046299"/>
    </source>
</evidence>
<comment type="similarity">
    <text evidence="1">Belongs to the glycosyltransferase 28 family.</text>
</comment>
<accession>A0A9K3LLV6</accession>
<dbReference type="InterPro" id="IPR050519">
    <property type="entry name" value="Glycosyltransf_28_UgtP"/>
</dbReference>
<dbReference type="PANTHER" id="PTHR43025:SF3">
    <property type="entry name" value="MONOGALACTOSYLDIACYLGLYCEROL SYNTHASE 1, CHLOROPLASTIC"/>
    <property type="match status" value="1"/>
</dbReference>
<feature type="compositionally biased region" description="Polar residues" evidence="6">
    <location>
        <begin position="438"/>
        <end position="456"/>
    </location>
</feature>
<dbReference type="Pfam" id="PF06925">
    <property type="entry name" value="MGDG_synth"/>
    <property type="match status" value="1"/>
</dbReference>
<evidence type="ECO:0000259" key="8">
    <source>
        <dbReference type="Pfam" id="PF06925"/>
    </source>
</evidence>
<dbReference type="AlphaFoldDB" id="A0A9K3LLV6"/>
<protein>
    <recommendedName>
        <fullName evidence="2">monogalactosyldiacylglycerol synthase</fullName>
        <ecNumber evidence="2">2.4.1.46</ecNumber>
    </recommendedName>
</protein>
<sequence length="647" mass="70309">MSTTTSTDHENGQESVEATITSGESGGPTHPNDTSVVSPDGTATKLLDSSISSLPRDEPTKLKGLKVLFLSSDTGGGHRASAESLARQFELLFPGSSYDLLDLATEAYLPPYNSIVPYYKHLSAHPTQWKILYGVSNSRAMDRVVETNIKMMTVLCERSIRKRIKAYHPDVVVSVHPLQTSVPILSCAKISHETGKHLPMFTVVTDLGSAHRTWFANGVEKMFVGSSQIYKLARERKIPEDKLVLIGLPIRHDFAVEAEKLGNRMSEEGKAYQKLVRTKLKLPSVDRKTLLVMGGGEGVGSLSNIVDALYIELVKQGVDAVIMVVCGRNETLKNSLEERDWDEVFQMRSTSKATKISRGLFSAANIIPNLSGCGDDIPITAGCIEAGGSFRSLRRILSSGSLRNNDSAVFIPSPKQQKPIIEDEKKEDKHIGEENKKPLSTVNEGVPSNTKNVESSNSDKVEPSASIDSNGNVAVVPLGFITNMAEYMVAADVLISKAGPGTISEAAALSLPVMLTSFLPGQEEGNVDYVVEGGFGAFCQDSDPQAVAEEVALWLNDDQKLTEMSIAAKKCGAPNAARDIVKQIGDSTLKWRELNEGHVSLPADYGLKEEREDLSEIYNEEEQIADFIASQKPSEEISPRSKDDTAI</sequence>
<evidence type="ECO:0000313" key="9">
    <source>
        <dbReference type="EMBL" id="KAG7362836.1"/>
    </source>
</evidence>
<feature type="region of interest" description="Disordered" evidence="6">
    <location>
        <begin position="628"/>
        <end position="647"/>
    </location>
</feature>
<organism evidence="9 10">
    <name type="scientific">Nitzschia inconspicua</name>
    <dbReference type="NCBI Taxonomy" id="303405"/>
    <lineage>
        <taxon>Eukaryota</taxon>
        <taxon>Sar</taxon>
        <taxon>Stramenopiles</taxon>
        <taxon>Ochrophyta</taxon>
        <taxon>Bacillariophyta</taxon>
        <taxon>Bacillariophyceae</taxon>
        <taxon>Bacillariophycidae</taxon>
        <taxon>Bacillariales</taxon>
        <taxon>Bacillariaceae</taxon>
        <taxon>Nitzschia</taxon>
    </lineage>
</organism>
<dbReference type="GO" id="GO:0009247">
    <property type="term" value="P:glycolipid biosynthetic process"/>
    <property type="evidence" value="ECO:0007669"/>
    <property type="project" value="InterPro"/>
</dbReference>
<dbReference type="GO" id="GO:0046509">
    <property type="term" value="F:1,2-diacylglycerol 3-beta-galactosyltransferase activity"/>
    <property type="evidence" value="ECO:0007669"/>
    <property type="project" value="UniProtKB-EC"/>
</dbReference>
<evidence type="ECO:0000259" key="7">
    <source>
        <dbReference type="Pfam" id="PF04101"/>
    </source>
</evidence>
<dbReference type="PANTHER" id="PTHR43025">
    <property type="entry name" value="MONOGALACTOSYLDIACYLGLYCEROL SYNTHASE"/>
    <property type="match status" value="1"/>
</dbReference>
<feature type="domain" description="Glycosyl transferase family 28 C-terminal" evidence="7">
    <location>
        <begin position="471"/>
        <end position="578"/>
    </location>
</feature>
<feature type="compositionally biased region" description="Polar residues" evidence="6">
    <location>
        <begin position="13"/>
        <end position="23"/>
    </location>
</feature>
<keyword evidence="4" id="KW-0808">Transferase</keyword>
<evidence type="ECO:0000313" key="10">
    <source>
        <dbReference type="Proteomes" id="UP000693970"/>
    </source>
</evidence>
<keyword evidence="3" id="KW-0328">Glycosyltransferase</keyword>
<dbReference type="EMBL" id="JAGRRH010000010">
    <property type="protein sequence ID" value="KAG7362836.1"/>
    <property type="molecule type" value="Genomic_DNA"/>
</dbReference>
<evidence type="ECO:0000256" key="4">
    <source>
        <dbReference type="ARBA" id="ARBA00022679"/>
    </source>
</evidence>
<dbReference type="Proteomes" id="UP000693970">
    <property type="component" value="Unassembled WGS sequence"/>
</dbReference>
<reference evidence="9" key="2">
    <citation type="submission" date="2021-04" db="EMBL/GenBank/DDBJ databases">
        <authorList>
            <person name="Podell S."/>
        </authorList>
    </citation>
    <scope>NUCLEOTIDE SEQUENCE</scope>
    <source>
        <strain evidence="9">Hildebrandi</strain>
    </source>
</reference>
<feature type="region of interest" description="Disordered" evidence="6">
    <location>
        <begin position="1"/>
        <end position="43"/>
    </location>
</feature>
<dbReference type="InterPro" id="IPR009695">
    <property type="entry name" value="Diacylglyc_glucosyltr_N"/>
</dbReference>
<gene>
    <name evidence="9" type="ORF">IV203_026196</name>
</gene>
<comment type="caution">
    <text evidence="9">The sequence shown here is derived from an EMBL/GenBank/DDBJ whole genome shotgun (WGS) entry which is preliminary data.</text>
</comment>
<dbReference type="OrthoDB" id="200404at2759"/>
<evidence type="ECO:0000256" key="2">
    <source>
        <dbReference type="ARBA" id="ARBA00012615"/>
    </source>
</evidence>
<comment type="subcellular location">
    <subcellularLocation>
        <location evidence="5">Plastid</location>
        <location evidence="5">Chloroplast membrane</location>
    </subcellularLocation>
</comment>
<feature type="compositionally biased region" description="Basic and acidic residues" evidence="6">
    <location>
        <begin position="420"/>
        <end position="437"/>
    </location>
</feature>
<dbReference type="Pfam" id="PF04101">
    <property type="entry name" value="Glyco_tran_28_C"/>
    <property type="match status" value="1"/>
</dbReference>
<evidence type="ECO:0000256" key="3">
    <source>
        <dbReference type="ARBA" id="ARBA00022676"/>
    </source>
</evidence>
<feature type="compositionally biased region" description="Basic and acidic residues" evidence="6">
    <location>
        <begin position="633"/>
        <end position="647"/>
    </location>
</feature>
<evidence type="ECO:0000256" key="6">
    <source>
        <dbReference type="SAM" id="MobiDB-lite"/>
    </source>
</evidence>
<proteinExistence type="inferred from homology"/>
<feature type="domain" description="Diacylglycerol glucosyltransferase N-terminal" evidence="8">
    <location>
        <begin position="78"/>
        <end position="250"/>
    </location>
</feature>
<reference evidence="9" key="1">
    <citation type="journal article" date="2021" name="Sci. Rep.">
        <title>Diploid genomic architecture of Nitzschia inconspicua, an elite biomass production diatom.</title>
        <authorList>
            <person name="Oliver A."/>
            <person name="Podell S."/>
            <person name="Pinowska A."/>
            <person name="Traller J.C."/>
            <person name="Smith S.R."/>
            <person name="McClure R."/>
            <person name="Beliaev A."/>
            <person name="Bohutskyi P."/>
            <person name="Hill E.A."/>
            <person name="Rabines A."/>
            <person name="Zheng H."/>
            <person name="Allen L.Z."/>
            <person name="Kuo A."/>
            <person name="Grigoriev I.V."/>
            <person name="Allen A.E."/>
            <person name="Hazlebeck D."/>
            <person name="Allen E.E."/>
        </authorList>
    </citation>
    <scope>NUCLEOTIDE SEQUENCE</scope>
    <source>
        <strain evidence="9">Hildebrandi</strain>
    </source>
</reference>
<keyword evidence="10" id="KW-1185">Reference proteome</keyword>
<dbReference type="GO" id="GO:0031969">
    <property type="term" value="C:chloroplast membrane"/>
    <property type="evidence" value="ECO:0007669"/>
    <property type="project" value="UniProtKB-SubCell"/>
</dbReference>
<dbReference type="InterPro" id="IPR007235">
    <property type="entry name" value="Glyco_trans_28_C"/>
</dbReference>
<dbReference type="EC" id="2.4.1.46" evidence="2"/>
<evidence type="ECO:0000256" key="1">
    <source>
        <dbReference type="ARBA" id="ARBA00006962"/>
    </source>
</evidence>